<evidence type="ECO:0000313" key="1">
    <source>
        <dbReference type="EMBL" id="CAF1636053.1"/>
    </source>
</evidence>
<organism evidence="1 3">
    <name type="scientific">Didymodactylos carnosus</name>
    <dbReference type="NCBI Taxonomy" id="1234261"/>
    <lineage>
        <taxon>Eukaryota</taxon>
        <taxon>Metazoa</taxon>
        <taxon>Spiralia</taxon>
        <taxon>Gnathifera</taxon>
        <taxon>Rotifera</taxon>
        <taxon>Eurotatoria</taxon>
        <taxon>Bdelloidea</taxon>
        <taxon>Philodinida</taxon>
        <taxon>Philodinidae</taxon>
        <taxon>Didymodactylos</taxon>
    </lineage>
</organism>
<dbReference type="EMBL" id="CAJOBA010086844">
    <property type="protein sequence ID" value="CAF4467210.1"/>
    <property type="molecule type" value="Genomic_DNA"/>
</dbReference>
<gene>
    <name evidence="1" type="ORF">OVA965_LOCUS44008</name>
    <name evidence="2" type="ORF">TMI583_LOCUS46523</name>
</gene>
<sequence>MCITQESVNFFSAELIDLIDVQSSPEEARSPHLVDGTIASAPTDFEQLVIIMGTINDEGAEVTGCWFYFCQCLYKHVGQLGLIPSYKDDAAIRTWLRSFMSLPLFDNDIFPYAIKYLQRHALTSSDQCREFHYFEYQWLVSVPIQYWHVGNLNPRSNNWIEGYNNGIRTRFGNHSNI</sequence>
<proteinExistence type="predicted"/>
<protein>
    <submittedName>
        <fullName evidence="1">Uncharacterized protein</fullName>
    </submittedName>
</protein>
<accession>A0A8S2G5T0</accession>
<feature type="non-terminal residue" evidence="1">
    <location>
        <position position="1"/>
    </location>
</feature>
<dbReference type="EMBL" id="CAJNOK010060632">
    <property type="protein sequence ID" value="CAF1636053.1"/>
    <property type="molecule type" value="Genomic_DNA"/>
</dbReference>
<name>A0A8S2G5T0_9BILA</name>
<reference evidence="1" key="1">
    <citation type="submission" date="2021-02" db="EMBL/GenBank/DDBJ databases">
        <authorList>
            <person name="Nowell W R."/>
        </authorList>
    </citation>
    <scope>NUCLEOTIDE SEQUENCE</scope>
</reference>
<evidence type="ECO:0000313" key="2">
    <source>
        <dbReference type="EMBL" id="CAF4467210.1"/>
    </source>
</evidence>
<dbReference type="Proteomes" id="UP000682733">
    <property type="component" value="Unassembled WGS sequence"/>
</dbReference>
<evidence type="ECO:0000313" key="3">
    <source>
        <dbReference type="Proteomes" id="UP000677228"/>
    </source>
</evidence>
<dbReference type="AlphaFoldDB" id="A0A8S2G5T0"/>
<dbReference type="Proteomes" id="UP000677228">
    <property type="component" value="Unassembled WGS sequence"/>
</dbReference>
<comment type="caution">
    <text evidence="1">The sequence shown here is derived from an EMBL/GenBank/DDBJ whole genome shotgun (WGS) entry which is preliminary data.</text>
</comment>